<dbReference type="PANTHER" id="PTHR12411">
    <property type="entry name" value="CYSTEINE PROTEASE FAMILY C1-RELATED"/>
    <property type="match status" value="1"/>
</dbReference>
<evidence type="ECO:0000256" key="6">
    <source>
        <dbReference type="ARBA" id="ARBA00023157"/>
    </source>
</evidence>
<dbReference type="PROSITE" id="PS00139">
    <property type="entry name" value="THIOL_PROTEASE_CYS"/>
    <property type="match status" value="1"/>
</dbReference>
<sequence>MRSVIILTVLLLVSMAAAKKLSLEETQFRQFQIKYNKQYTSSEYAERFATFKSNLKVIDEKNRDAASRKSSVRFGVNEFADLSQSEFRATYLNSVQAVRDPNAAVAADLPVEDLPTAFDWRTKGAVTGVKNQGQCGSCWSFSTTGNVEGQWFLAGNTLTGLSEQNLVDCDHECMEYLGDNVCDQGCNGGLQPNAYTYIIKNGGIDTEASYPYQGVDGTCSFKAANIGAKISNWTYVSSNETQMAAYLVANGPLAIAADAVEWQFYLGGVFDVPCGNTLDHGILIVGYSAENTIFHKDKAYWIVKNSWGATWGEQGYIYISRGNGECVSKTTSTPTPKATLSTTPTTTLTSTNTKKGETKSDSEIDIDVIETSEKDSYLTSESPFSIQEKKLLSNCLCPLCLKQVVFISKNKYKPDTVKMAIFCLYMLKKHNYRFDRNEIIEFIKDHWEFFKINRVKYVWYDPRAK</sequence>
<feature type="domain" description="Peptidase C1A papain C-terminal" evidence="10">
    <location>
        <begin position="114"/>
        <end position="335"/>
    </location>
</feature>
<dbReference type="InParanoid" id="D3B314"/>
<feature type="signal peptide" evidence="9">
    <location>
        <begin position="1"/>
        <end position="18"/>
    </location>
</feature>
<keyword evidence="6" id="KW-1015">Disulfide bond</keyword>
<feature type="chain" id="PRO_5018750908" evidence="9">
    <location>
        <begin position="19"/>
        <end position="465"/>
    </location>
</feature>
<evidence type="ECO:0000256" key="2">
    <source>
        <dbReference type="ARBA" id="ARBA00008455"/>
    </source>
</evidence>
<evidence type="ECO:0000256" key="3">
    <source>
        <dbReference type="ARBA" id="ARBA00022670"/>
    </source>
</evidence>
<keyword evidence="7" id="KW-0458">Lysosome</keyword>
<dbReference type="InterPro" id="IPR013128">
    <property type="entry name" value="Peptidase_C1A"/>
</dbReference>
<dbReference type="InterPro" id="IPR000668">
    <property type="entry name" value="Peptidase_C1A_C"/>
</dbReference>
<keyword evidence="3" id="KW-0645">Protease</keyword>
<dbReference type="FunCoup" id="D3B314">
    <property type="interactions" value="11"/>
</dbReference>
<comment type="similarity">
    <text evidence="2">Belongs to the peptidase C1 family.</text>
</comment>
<dbReference type="CDD" id="cd02248">
    <property type="entry name" value="Peptidase_C1A"/>
    <property type="match status" value="1"/>
</dbReference>
<evidence type="ECO:0000256" key="5">
    <source>
        <dbReference type="ARBA" id="ARBA00022807"/>
    </source>
</evidence>
<dbReference type="InterPro" id="IPR025660">
    <property type="entry name" value="Pept_his_AS"/>
</dbReference>
<evidence type="ECO:0000256" key="1">
    <source>
        <dbReference type="ARBA" id="ARBA00004371"/>
    </source>
</evidence>
<dbReference type="GO" id="GO:0005764">
    <property type="term" value="C:lysosome"/>
    <property type="evidence" value="ECO:0007669"/>
    <property type="project" value="UniProtKB-SubCell"/>
</dbReference>
<feature type="compositionally biased region" description="Low complexity" evidence="8">
    <location>
        <begin position="330"/>
        <end position="353"/>
    </location>
</feature>
<evidence type="ECO:0000256" key="8">
    <source>
        <dbReference type="SAM" id="MobiDB-lite"/>
    </source>
</evidence>
<dbReference type="Pfam" id="PF08246">
    <property type="entry name" value="Inhibitor_I29"/>
    <property type="match status" value="1"/>
</dbReference>
<dbReference type="GeneID" id="31358302"/>
<dbReference type="GO" id="GO:0008234">
    <property type="term" value="F:cysteine-type peptidase activity"/>
    <property type="evidence" value="ECO:0007669"/>
    <property type="project" value="UniProtKB-KW"/>
</dbReference>
<dbReference type="OMA" id="IAINAEW"/>
<dbReference type="SMART" id="SM00645">
    <property type="entry name" value="Pept_C1"/>
    <property type="match status" value="1"/>
</dbReference>
<dbReference type="GO" id="GO:0006508">
    <property type="term" value="P:proteolysis"/>
    <property type="evidence" value="ECO:0007669"/>
    <property type="project" value="UniProtKB-KW"/>
</dbReference>
<feature type="domain" description="Cathepsin propeptide inhibitor" evidence="11">
    <location>
        <begin position="28"/>
        <end position="87"/>
    </location>
</feature>
<evidence type="ECO:0000256" key="4">
    <source>
        <dbReference type="ARBA" id="ARBA00022801"/>
    </source>
</evidence>
<dbReference type="Gene3D" id="3.90.70.10">
    <property type="entry name" value="Cysteine proteinases"/>
    <property type="match status" value="1"/>
</dbReference>
<dbReference type="PRINTS" id="PR00705">
    <property type="entry name" value="PAPAIN"/>
</dbReference>
<keyword evidence="9" id="KW-0732">Signal</keyword>
<dbReference type="PROSITE" id="PS00639">
    <property type="entry name" value="THIOL_PROTEASE_HIS"/>
    <property type="match status" value="1"/>
</dbReference>
<reference evidence="12 13" key="1">
    <citation type="journal article" date="2011" name="Genome Res.">
        <title>Phylogeny-wide analysis of social amoeba genomes highlights ancient origins for complex intercellular communication.</title>
        <authorList>
            <person name="Heidel A.J."/>
            <person name="Lawal H.M."/>
            <person name="Felder M."/>
            <person name="Schilde C."/>
            <person name="Helps N.R."/>
            <person name="Tunggal B."/>
            <person name="Rivero F."/>
            <person name="John U."/>
            <person name="Schleicher M."/>
            <person name="Eichinger L."/>
            <person name="Platzer M."/>
            <person name="Noegel A.A."/>
            <person name="Schaap P."/>
            <person name="Gloeckner G."/>
        </authorList>
    </citation>
    <scope>NUCLEOTIDE SEQUENCE [LARGE SCALE GENOMIC DNA]</scope>
    <source>
        <strain evidence="13">ATCC 26659 / Pp 5 / PN500</strain>
    </source>
</reference>
<evidence type="ECO:0000256" key="9">
    <source>
        <dbReference type="SAM" id="SignalP"/>
    </source>
</evidence>
<organism evidence="12 13">
    <name type="scientific">Heterostelium pallidum (strain ATCC 26659 / Pp 5 / PN500)</name>
    <name type="common">Cellular slime mold</name>
    <name type="synonym">Polysphondylium pallidum</name>
    <dbReference type="NCBI Taxonomy" id="670386"/>
    <lineage>
        <taxon>Eukaryota</taxon>
        <taxon>Amoebozoa</taxon>
        <taxon>Evosea</taxon>
        <taxon>Eumycetozoa</taxon>
        <taxon>Dictyostelia</taxon>
        <taxon>Acytosteliales</taxon>
        <taxon>Acytosteliaceae</taxon>
        <taxon>Heterostelium</taxon>
    </lineage>
</organism>
<keyword evidence="4" id="KW-0378">Hydrolase</keyword>
<dbReference type="SUPFAM" id="SSF54001">
    <property type="entry name" value="Cysteine proteinases"/>
    <property type="match status" value="1"/>
</dbReference>
<dbReference type="STRING" id="670386.D3B314"/>
<evidence type="ECO:0000259" key="11">
    <source>
        <dbReference type="SMART" id="SM00848"/>
    </source>
</evidence>
<evidence type="ECO:0000313" key="13">
    <source>
        <dbReference type="Proteomes" id="UP000001396"/>
    </source>
</evidence>
<feature type="region of interest" description="Disordered" evidence="8">
    <location>
        <begin position="330"/>
        <end position="358"/>
    </location>
</feature>
<dbReference type="AlphaFoldDB" id="D3B314"/>
<dbReference type="PROSITE" id="PS00640">
    <property type="entry name" value="THIOL_PROTEASE_ASN"/>
    <property type="match status" value="1"/>
</dbReference>
<evidence type="ECO:0000313" key="12">
    <source>
        <dbReference type="EMBL" id="EFA83712.1"/>
    </source>
</evidence>
<dbReference type="Proteomes" id="UP000001396">
    <property type="component" value="Unassembled WGS sequence"/>
</dbReference>
<comment type="caution">
    <text evidence="12">The sequence shown here is derived from an EMBL/GenBank/DDBJ whole genome shotgun (WGS) entry which is preliminary data.</text>
</comment>
<dbReference type="InterPro" id="IPR039417">
    <property type="entry name" value="Peptidase_C1A_papain-like"/>
</dbReference>
<comment type="subcellular location">
    <subcellularLocation>
        <location evidence="1">Lysosome</location>
    </subcellularLocation>
</comment>
<dbReference type="InterPro" id="IPR038765">
    <property type="entry name" value="Papain-like_cys_pep_sf"/>
</dbReference>
<keyword evidence="13" id="KW-1185">Reference proteome</keyword>
<keyword evidence="5" id="KW-0788">Thiol protease</keyword>
<dbReference type="SMART" id="SM00848">
    <property type="entry name" value="Inhibitor_I29"/>
    <property type="match status" value="1"/>
</dbReference>
<dbReference type="InterPro" id="IPR013201">
    <property type="entry name" value="Prot_inhib_I29"/>
</dbReference>
<evidence type="ECO:0000259" key="10">
    <source>
        <dbReference type="SMART" id="SM00645"/>
    </source>
</evidence>
<dbReference type="Pfam" id="PF00112">
    <property type="entry name" value="Peptidase_C1"/>
    <property type="match status" value="1"/>
</dbReference>
<dbReference type="InterPro" id="IPR025661">
    <property type="entry name" value="Pept_asp_AS"/>
</dbReference>
<name>D3B314_HETP5</name>
<dbReference type="FunFam" id="3.90.70.10:FF:000138">
    <property type="entry name" value="Cruzipain"/>
    <property type="match status" value="1"/>
</dbReference>
<gene>
    <name evidence="12" type="primary">cprA</name>
    <name evidence="12" type="ORF">PPL_02779</name>
</gene>
<dbReference type="EMBL" id="ADBJ01000010">
    <property type="protein sequence ID" value="EFA83712.1"/>
    <property type="molecule type" value="Genomic_DNA"/>
</dbReference>
<proteinExistence type="inferred from homology"/>
<protein>
    <submittedName>
        <fullName evidence="12">Cysteine proteinase 1</fullName>
    </submittedName>
</protein>
<evidence type="ECO:0000256" key="7">
    <source>
        <dbReference type="ARBA" id="ARBA00023228"/>
    </source>
</evidence>
<accession>D3B314</accession>
<dbReference type="RefSeq" id="XP_020435829.1">
    <property type="nucleotide sequence ID" value="XM_020573757.1"/>
</dbReference>
<dbReference type="InterPro" id="IPR000169">
    <property type="entry name" value="Pept_cys_AS"/>
</dbReference>